<dbReference type="PANTHER" id="PTHR34183:SF1">
    <property type="entry name" value="ENDOLYTIC PEPTIDOGLYCAN TRANSGLYCOSYLASE RLPA"/>
    <property type="match status" value="1"/>
</dbReference>
<dbReference type="Gene3D" id="2.40.40.10">
    <property type="entry name" value="RlpA-like domain"/>
    <property type="match status" value="1"/>
</dbReference>
<feature type="domain" description="SPOR" evidence="4">
    <location>
        <begin position="183"/>
        <end position="260"/>
    </location>
</feature>
<keyword evidence="2" id="KW-0456">Lyase</keyword>
<dbReference type="InterPro" id="IPR012997">
    <property type="entry name" value="RplA"/>
</dbReference>
<evidence type="ECO:0000256" key="1">
    <source>
        <dbReference type="ARBA" id="ARBA00022729"/>
    </source>
</evidence>
<organism evidence="5">
    <name type="scientific">hydrothermal vent metagenome</name>
    <dbReference type="NCBI Taxonomy" id="652676"/>
    <lineage>
        <taxon>unclassified sequences</taxon>
        <taxon>metagenomes</taxon>
        <taxon>ecological metagenomes</taxon>
    </lineage>
</organism>
<protein>
    <submittedName>
        <fullName evidence="5">Septum-associated rare lipoprotein A</fullName>
    </submittedName>
</protein>
<evidence type="ECO:0000256" key="2">
    <source>
        <dbReference type="ARBA" id="ARBA00023239"/>
    </source>
</evidence>
<dbReference type="InterPro" id="IPR036908">
    <property type="entry name" value="RlpA-like_sf"/>
</dbReference>
<keyword evidence="3" id="KW-0961">Cell wall biogenesis/degradation</keyword>
<evidence type="ECO:0000259" key="4">
    <source>
        <dbReference type="PROSITE" id="PS51724"/>
    </source>
</evidence>
<reference evidence="5" key="1">
    <citation type="submission" date="2018-06" db="EMBL/GenBank/DDBJ databases">
        <authorList>
            <person name="Zhirakovskaya E."/>
        </authorList>
    </citation>
    <scope>NUCLEOTIDE SEQUENCE</scope>
</reference>
<name>A0A3B0VQ49_9ZZZZ</name>
<dbReference type="SUPFAM" id="SSF50685">
    <property type="entry name" value="Barwin-like endoglucanases"/>
    <property type="match status" value="1"/>
</dbReference>
<dbReference type="GO" id="GO:0042834">
    <property type="term" value="F:peptidoglycan binding"/>
    <property type="evidence" value="ECO:0007669"/>
    <property type="project" value="InterPro"/>
</dbReference>
<dbReference type="InterPro" id="IPR034718">
    <property type="entry name" value="RlpA"/>
</dbReference>
<dbReference type="Pfam" id="PF03330">
    <property type="entry name" value="DPBB_1"/>
    <property type="match status" value="1"/>
</dbReference>
<evidence type="ECO:0000256" key="3">
    <source>
        <dbReference type="ARBA" id="ARBA00023316"/>
    </source>
</evidence>
<proteinExistence type="inferred from homology"/>
<dbReference type="InterPro" id="IPR009009">
    <property type="entry name" value="RlpA-like_DPBB"/>
</dbReference>
<keyword evidence="5" id="KW-0449">Lipoprotein</keyword>
<evidence type="ECO:0000313" key="5">
    <source>
        <dbReference type="EMBL" id="VAW39029.1"/>
    </source>
</evidence>
<dbReference type="SUPFAM" id="SSF110997">
    <property type="entry name" value="Sporulation related repeat"/>
    <property type="match status" value="1"/>
</dbReference>
<sequence>MKFIKTAAILLIFLLSGCAANHARYSRLPPRFTYPAKQLPPRARVPGTQRPYRVHGRTYYPIPSAYGYTQTGIASWYGPRFHGRKTSNGETYNMYKQTAAHKTLPMNTYLLVTNLENGRHTIVRINDRGPFVRGRIIDLTKAGAMKLGMLHKGTAHVRITALGETAAIHSGRRDGRRFLPYKNFNRGNFFVQVGAFANRGNAKRLQDSLLSQGYKTISRLSRQGGRLYRVQVRAGRRLKTARALEKRLAGRFPGAFVIAH</sequence>
<dbReference type="NCBIfam" id="TIGR00413">
    <property type="entry name" value="rlpA"/>
    <property type="match status" value="1"/>
</dbReference>
<dbReference type="PROSITE" id="PS51257">
    <property type="entry name" value="PROKAR_LIPOPROTEIN"/>
    <property type="match status" value="1"/>
</dbReference>
<dbReference type="GO" id="GO:0071555">
    <property type="term" value="P:cell wall organization"/>
    <property type="evidence" value="ECO:0007669"/>
    <property type="project" value="UniProtKB-KW"/>
</dbReference>
<gene>
    <name evidence="5" type="ORF">MNBD_DELTA03-1362</name>
</gene>
<dbReference type="AlphaFoldDB" id="A0A3B0VQ49"/>
<keyword evidence="1" id="KW-0732">Signal</keyword>
<dbReference type="PANTHER" id="PTHR34183">
    <property type="entry name" value="ENDOLYTIC PEPTIDOGLYCAN TRANSGLYCOSYLASE RLPA"/>
    <property type="match status" value="1"/>
</dbReference>
<dbReference type="PROSITE" id="PS51724">
    <property type="entry name" value="SPOR"/>
    <property type="match status" value="1"/>
</dbReference>
<dbReference type="GO" id="GO:0016829">
    <property type="term" value="F:lyase activity"/>
    <property type="evidence" value="ECO:0007669"/>
    <property type="project" value="UniProtKB-KW"/>
</dbReference>
<dbReference type="EMBL" id="UOEX01000272">
    <property type="protein sequence ID" value="VAW39029.1"/>
    <property type="molecule type" value="Genomic_DNA"/>
</dbReference>
<dbReference type="Gene3D" id="3.30.70.1070">
    <property type="entry name" value="Sporulation related repeat"/>
    <property type="match status" value="1"/>
</dbReference>
<accession>A0A3B0VQ49</accession>
<dbReference type="Pfam" id="PF05036">
    <property type="entry name" value="SPOR"/>
    <property type="match status" value="1"/>
</dbReference>
<dbReference type="InterPro" id="IPR007730">
    <property type="entry name" value="SPOR-like_dom"/>
</dbReference>
<dbReference type="InterPro" id="IPR036680">
    <property type="entry name" value="SPOR-like_sf"/>
</dbReference>
<dbReference type="CDD" id="cd22268">
    <property type="entry name" value="DPBB_RlpA-like"/>
    <property type="match status" value="1"/>
</dbReference>
<dbReference type="HAMAP" id="MF_02071">
    <property type="entry name" value="RlpA"/>
    <property type="match status" value="1"/>
</dbReference>